<gene>
    <name evidence="1" type="ORF">A2519_20995</name>
</gene>
<reference evidence="1 2" key="1">
    <citation type="journal article" date="2016" name="Nat. Commun.">
        <title>Thousands of microbial genomes shed light on interconnected biogeochemical processes in an aquifer system.</title>
        <authorList>
            <person name="Anantharaman K."/>
            <person name="Brown C.T."/>
            <person name="Hug L.A."/>
            <person name="Sharon I."/>
            <person name="Castelle C.J."/>
            <person name="Probst A.J."/>
            <person name="Thomas B.C."/>
            <person name="Singh A."/>
            <person name="Wilkins M.J."/>
            <person name="Karaoz U."/>
            <person name="Brodie E.L."/>
            <person name="Williams K.H."/>
            <person name="Hubbard S.S."/>
            <person name="Banfield J.F."/>
        </authorList>
    </citation>
    <scope>NUCLEOTIDE SEQUENCE [LARGE SCALE GENOMIC DNA]</scope>
</reference>
<evidence type="ECO:0000313" key="2">
    <source>
        <dbReference type="Proteomes" id="UP000179243"/>
    </source>
</evidence>
<comment type="caution">
    <text evidence="1">The sequence shown here is derived from an EMBL/GenBank/DDBJ whole genome shotgun (WGS) entry which is preliminary data.</text>
</comment>
<sequence>MPKLHRFIKVKKEARFFEPHVSNALLQMGANLGDGKLEGFQVVNVNAKNRESVIKYLEENGYSIEDTEQ</sequence>
<accession>A0A1F7FDT5</accession>
<proteinExistence type="predicted"/>
<evidence type="ECO:0000313" key="1">
    <source>
        <dbReference type="EMBL" id="OGK04657.1"/>
    </source>
</evidence>
<dbReference type="EMBL" id="MFYX01000067">
    <property type="protein sequence ID" value="OGK04657.1"/>
    <property type="molecule type" value="Genomic_DNA"/>
</dbReference>
<dbReference type="AlphaFoldDB" id="A0A1F7FDT5"/>
<organism evidence="1 2">
    <name type="scientific">Candidatus Raymondbacteria bacterium RIFOXYD12_FULL_49_13</name>
    <dbReference type="NCBI Taxonomy" id="1817890"/>
    <lineage>
        <taxon>Bacteria</taxon>
        <taxon>Raymondiibacteriota</taxon>
    </lineage>
</organism>
<name>A0A1F7FDT5_UNCRA</name>
<protein>
    <submittedName>
        <fullName evidence="1">Uncharacterized protein</fullName>
    </submittedName>
</protein>
<dbReference type="Proteomes" id="UP000179243">
    <property type="component" value="Unassembled WGS sequence"/>
</dbReference>